<evidence type="ECO:0000256" key="5">
    <source>
        <dbReference type="SAM" id="MobiDB-lite"/>
    </source>
</evidence>
<comment type="caution">
    <text evidence="7">The sequence shown here is derived from an EMBL/GenBank/DDBJ whole genome shotgun (WGS) entry which is preliminary data.</text>
</comment>
<evidence type="ECO:0000256" key="1">
    <source>
        <dbReference type="ARBA" id="ARBA00005964"/>
    </source>
</evidence>
<evidence type="ECO:0000256" key="2">
    <source>
        <dbReference type="ARBA" id="ARBA00022487"/>
    </source>
</evidence>
<feature type="compositionally biased region" description="Low complexity" evidence="5">
    <location>
        <begin position="717"/>
        <end position="740"/>
    </location>
</feature>
<dbReference type="InterPro" id="IPR029058">
    <property type="entry name" value="AB_hydrolase_fold"/>
</dbReference>
<evidence type="ECO:0000256" key="4">
    <source>
        <dbReference type="ARBA" id="ARBA00023180"/>
    </source>
</evidence>
<keyword evidence="2" id="KW-0719">Serine esterase</keyword>
<feature type="compositionally biased region" description="Basic and acidic residues" evidence="5">
    <location>
        <begin position="970"/>
        <end position="980"/>
    </location>
</feature>
<dbReference type="EMBL" id="LNIX01000007">
    <property type="protein sequence ID" value="OXA51672.1"/>
    <property type="molecule type" value="Genomic_DNA"/>
</dbReference>
<protein>
    <submittedName>
        <fullName evidence="7">Venom carboxylesterase-6</fullName>
    </submittedName>
</protein>
<sequence>MVWQQALYLVNLLCKFVPCDYNFPYPDTSLSEPQAFKDLITIGFDEKDKNNPGTLRIGGGDGNGWGWNPQGHIDEIDYTENDPLVAITKTGKLRGYWMQVVGGRKIRAFEGIPYAEPPIGYFRFSEPSPKIPWSGLLWANKKGPKCLQFSQIELKRIVGSEDCLCLNIYSPQVQSGVLAKKEKEKFPVIVFIHGGGFQIGGANDYGPSYLLQQDIILVTFNYRVGVFGFMSTGDKASPGNYGLKDQAMAIQWVYENIEHFNGDHLRITLVGQEAGGASVHLQMLSLRARPFFQAGISMSGTAFNPWVFCSKDAARDLTKYYAKKLHCPVHSSDAIVSCLRRADAAELAKAQIPLLDDLPIPIYLFRAVLEDNDQKEVPFMTETPEQIYRKNLAAPIPWIAGFTEDEGLTFLLPSVFRGTIKQLRSHWNILAPDFLDYQNLKNVDQDDVTKKINWLYFKQKTPLTATIKTFSDAVSLRFTVAGVHKALQAHSTLAPTYGYMFSYNGKYNLATLAGIKPQEWGVGQGEDLFYVLNSTHLYQGFQKTDHEMILAKIMVNLFGNFASKRYPTFTLENREDFQIWHPITDPRNMSFLLIHKKIKMIPEPYLKQSVYWESIGLPDTTPYINTTEHYRDYHFITATPQPPPPRIFYSVSNPDIFDLRGNLSLREAKAEPPEDVKLVEDEGDNSLNSKEVQDSEPDFKFNYNDVFDGITSTRAISTTSTTPSTTTTTTTTTTTSATTTEIPPPFDENMVFLPPWNPYGIKITPSTMTTTTEEPHTTPITTTPSSTTDPSISTSTTTTENPLTVTTTTSISPFQFEIDAPLLHVPTDDSLPTQEVINESGNDATTTTTISPEIYLDLYKFENELLNDMINKYPVFPSIPPLPHSSLPNSFDLLESVDVTDNSREKETEKPSSEEVINPVKSGDEAVHPLNPDVDPSTPTPPTTLHENTSTVNTTTLPLPATTTTTSPENIRHPDKALDDDNMDLDKFALEFKQDPYPTDDTSSEEAEKDKNIIVRSTSSTPRDYNYHNHHDERSRYSSTYRMPHSPHISNEISDHEQYNIMR</sequence>
<evidence type="ECO:0000259" key="6">
    <source>
        <dbReference type="Pfam" id="PF00135"/>
    </source>
</evidence>
<comment type="similarity">
    <text evidence="1">Belongs to the type-B carboxylesterase/lipase family.</text>
</comment>
<dbReference type="InterPro" id="IPR002018">
    <property type="entry name" value="CarbesteraseB"/>
</dbReference>
<proteinExistence type="inferred from homology"/>
<name>A0A226E1R9_FOLCA</name>
<feature type="compositionally biased region" description="Basic and acidic residues" evidence="5">
    <location>
        <begin position="901"/>
        <end position="913"/>
    </location>
</feature>
<keyword evidence="8" id="KW-1185">Reference proteome</keyword>
<dbReference type="PANTHER" id="PTHR43142">
    <property type="entry name" value="CARBOXYLIC ESTER HYDROLASE"/>
    <property type="match status" value="1"/>
</dbReference>
<feature type="region of interest" description="Disordered" evidence="5">
    <location>
        <begin position="900"/>
        <end position="980"/>
    </location>
</feature>
<feature type="region of interest" description="Disordered" evidence="5">
    <location>
        <begin position="1020"/>
        <end position="1063"/>
    </location>
</feature>
<evidence type="ECO:0000313" key="7">
    <source>
        <dbReference type="EMBL" id="OXA51672.1"/>
    </source>
</evidence>
<dbReference type="Proteomes" id="UP000198287">
    <property type="component" value="Unassembled WGS sequence"/>
</dbReference>
<dbReference type="Pfam" id="PF00135">
    <property type="entry name" value="COesterase"/>
    <property type="match status" value="1"/>
</dbReference>
<keyword evidence="4" id="KW-0325">Glycoprotein</keyword>
<gene>
    <name evidence="7" type="ORF">Fcan01_13774</name>
</gene>
<feature type="compositionally biased region" description="Low complexity" evidence="5">
    <location>
        <begin position="954"/>
        <end position="966"/>
    </location>
</feature>
<feature type="compositionally biased region" description="Basic and acidic residues" evidence="5">
    <location>
        <begin position="1025"/>
        <end position="1036"/>
    </location>
</feature>
<keyword evidence="3" id="KW-0378">Hydrolase</keyword>
<feature type="region of interest" description="Disordered" evidence="5">
    <location>
        <begin position="768"/>
        <end position="803"/>
    </location>
</feature>
<dbReference type="Gene3D" id="3.40.50.1820">
    <property type="entry name" value="alpha/beta hydrolase"/>
    <property type="match status" value="1"/>
</dbReference>
<evidence type="ECO:0000256" key="3">
    <source>
        <dbReference type="ARBA" id="ARBA00022801"/>
    </source>
</evidence>
<feature type="compositionally biased region" description="Basic and acidic residues" evidence="5">
    <location>
        <begin position="1053"/>
        <end position="1063"/>
    </location>
</feature>
<dbReference type="AlphaFoldDB" id="A0A226E1R9"/>
<dbReference type="PANTHER" id="PTHR43142:SF1">
    <property type="entry name" value="CARBOXYLIC ESTER HYDROLASE"/>
    <property type="match status" value="1"/>
</dbReference>
<organism evidence="7 8">
    <name type="scientific">Folsomia candida</name>
    <name type="common">Springtail</name>
    <dbReference type="NCBI Taxonomy" id="158441"/>
    <lineage>
        <taxon>Eukaryota</taxon>
        <taxon>Metazoa</taxon>
        <taxon>Ecdysozoa</taxon>
        <taxon>Arthropoda</taxon>
        <taxon>Hexapoda</taxon>
        <taxon>Collembola</taxon>
        <taxon>Entomobryomorpha</taxon>
        <taxon>Isotomoidea</taxon>
        <taxon>Isotomidae</taxon>
        <taxon>Proisotominae</taxon>
        <taxon>Folsomia</taxon>
    </lineage>
</organism>
<feature type="region of interest" description="Disordered" evidence="5">
    <location>
        <begin position="717"/>
        <end position="747"/>
    </location>
</feature>
<reference evidence="7 8" key="1">
    <citation type="submission" date="2015-12" db="EMBL/GenBank/DDBJ databases">
        <title>The genome of Folsomia candida.</title>
        <authorList>
            <person name="Faddeeva A."/>
            <person name="Derks M.F."/>
            <person name="Anvar Y."/>
            <person name="Smit S."/>
            <person name="Van Straalen N."/>
            <person name="Roelofs D."/>
        </authorList>
    </citation>
    <scope>NUCLEOTIDE SEQUENCE [LARGE SCALE GENOMIC DNA]</scope>
    <source>
        <strain evidence="7 8">VU population</strain>
        <tissue evidence="7">Whole body</tissue>
    </source>
</reference>
<evidence type="ECO:0000313" key="8">
    <source>
        <dbReference type="Proteomes" id="UP000198287"/>
    </source>
</evidence>
<dbReference type="SUPFAM" id="SSF53474">
    <property type="entry name" value="alpha/beta-Hydrolases"/>
    <property type="match status" value="1"/>
</dbReference>
<dbReference type="GO" id="GO:0052689">
    <property type="term" value="F:carboxylic ester hydrolase activity"/>
    <property type="evidence" value="ECO:0007669"/>
    <property type="project" value="UniProtKB-KW"/>
</dbReference>
<dbReference type="OrthoDB" id="408631at2759"/>
<feature type="domain" description="Carboxylesterase type B" evidence="6">
    <location>
        <begin position="86"/>
        <end position="600"/>
    </location>
</feature>
<accession>A0A226E1R9</accession>